<dbReference type="GO" id="GO:0005576">
    <property type="term" value="C:extracellular region"/>
    <property type="evidence" value="ECO:0007669"/>
    <property type="project" value="InterPro"/>
</dbReference>
<dbReference type="InterPro" id="IPR011100">
    <property type="entry name" value="Glyco_hydro_67_cat"/>
</dbReference>
<keyword evidence="3 8" id="KW-0378">Hydrolase</keyword>
<dbReference type="EC" id="3.2.1.131" evidence="10"/>
<dbReference type="InterPro" id="IPR017853">
    <property type="entry name" value="GH"/>
</dbReference>
<feature type="signal peptide" evidence="11">
    <location>
        <begin position="1"/>
        <end position="31"/>
    </location>
</feature>
<dbReference type="Pfam" id="PF07488">
    <property type="entry name" value="Glyco_hydro_67M"/>
    <property type="match status" value="1"/>
</dbReference>
<feature type="active site" description="Proton donor" evidence="9">
    <location>
        <position position="316"/>
    </location>
</feature>
<dbReference type="InterPro" id="IPR011099">
    <property type="entry name" value="Glyco_hydro_67_C"/>
</dbReference>
<organism evidence="15 16">
    <name type="scientific">Povalibacter uvarum</name>
    <dbReference type="NCBI Taxonomy" id="732238"/>
    <lineage>
        <taxon>Bacteria</taxon>
        <taxon>Pseudomonadati</taxon>
        <taxon>Pseudomonadota</taxon>
        <taxon>Gammaproteobacteria</taxon>
        <taxon>Steroidobacterales</taxon>
        <taxon>Steroidobacteraceae</taxon>
        <taxon>Povalibacter</taxon>
    </lineage>
</organism>
<accession>A0A841HN16</accession>
<dbReference type="InterPro" id="IPR005154">
    <property type="entry name" value="Glyco_hydro_67_aGlcAse_N"/>
</dbReference>
<keyword evidence="5 8" id="KW-0326">Glycosidase</keyword>
<dbReference type="GO" id="GO:0046559">
    <property type="term" value="F:alpha-glucuronidase activity"/>
    <property type="evidence" value="ECO:0007669"/>
    <property type="project" value="InterPro"/>
</dbReference>
<dbReference type="PANTHER" id="PTHR39207:SF1">
    <property type="entry name" value="ALPHA-GLUCURONIDASE A"/>
    <property type="match status" value="1"/>
</dbReference>
<protein>
    <recommendedName>
        <fullName evidence="10">Xylan alpha-1,2-glucuronidase</fullName>
        <ecNumber evidence="10">3.2.1.131</ecNumber>
    </recommendedName>
</protein>
<keyword evidence="6 10" id="KW-0624">Polysaccharide degradation</keyword>
<evidence type="ECO:0000256" key="10">
    <source>
        <dbReference type="RuleBase" id="RU361198"/>
    </source>
</evidence>
<evidence type="ECO:0000313" key="16">
    <source>
        <dbReference type="Proteomes" id="UP000588068"/>
    </source>
</evidence>
<dbReference type="GO" id="GO:2000886">
    <property type="term" value="P:glucuronoxylan catabolic process"/>
    <property type="evidence" value="ECO:0007669"/>
    <property type="project" value="UniProtKB-ARBA"/>
</dbReference>
<keyword evidence="4 10" id="KW-0119">Carbohydrate metabolism</keyword>
<reference evidence="15 16" key="1">
    <citation type="submission" date="2020-08" db="EMBL/GenBank/DDBJ databases">
        <title>Genomic Encyclopedia of Type Strains, Phase IV (KMG-IV): sequencing the most valuable type-strain genomes for metagenomic binning, comparative biology and taxonomic classification.</title>
        <authorList>
            <person name="Goeker M."/>
        </authorList>
    </citation>
    <scope>NUCLEOTIDE SEQUENCE [LARGE SCALE GENOMIC DNA]</scope>
    <source>
        <strain evidence="15 16">DSM 26723</strain>
    </source>
</reference>
<feature type="domain" description="Glycosyl hydrolase family 67 C-terminal" evidence="13">
    <location>
        <begin position="480"/>
        <end position="703"/>
    </location>
</feature>
<evidence type="ECO:0000313" key="15">
    <source>
        <dbReference type="EMBL" id="MBB6094671.1"/>
    </source>
</evidence>
<dbReference type="Pfam" id="PF07477">
    <property type="entry name" value="Glyco_hydro_67C"/>
    <property type="match status" value="1"/>
</dbReference>
<dbReference type="Gene3D" id="3.90.1330.10">
    <property type="entry name" value="Alpha-glucuronidase, C-terminal domain"/>
    <property type="match status" value="1"/>
</dbReference>
<evidence type="ECO:0000256" key="8">
    <source>
        <dbReference type="PIRNR" id="PIRNR029900"/>
    </source>
</evidence>
<feature type="active site" description="Proton acceptor" evidence="9">
    <location>
        <position position="418"/>
    </location>
</feature>
<evidence type="ECO:0000256" key="2">
    <source>
        <dbReference type="ARBA" id="ARBA00022651"/>
    </source>
</evidence>
<dbReference type="InterPro" id="IPR029018">
    <property type="entry name" value="Hex-like_dom2"/>
</dbReference>
<dbReference type="InterPro" id="IPR037054">
    <property type="entry name" value="A-glucoronidase_C_sf"/>
</dbReference>
<evidence type="ECO:0000256" key="1">
    <source>
        <dbReference type="ARBA" id="ARBA00008833"/>
    </source>
</evidence>
<feature type="domain" description="Glycosyl hydrolase family 67 catalytic" evidence="14">
    <location>
        <begin position="160"/>
        <end position="478"/>
    </location>
</feature>
<dbReference type="SUPFAM" id="SSF55545">
    <property type="entry name" value="beta-N-acetylhexosaminidase-like domain"/>
    <property type="match status" value="1"/>
</dbReference>
<dbReference type="InterPro" id="IPR011395">
    <property type="entry name" value="Glyco_hydro_67_aGlcAse"/>
</dbReference>
<dbReference type="Gene3D" id="3.20.20.80">
    <property type="entry name" value="Glycosidases"/>
    <property type="match status" value="1"/>
</dbReference>
<evidence type="ECO:0000259" key="13">
    <source>
        <dbReference type="Pfam" id="PF07477"/>
    </source>
</evidence>
<evidence type="ECO:0000256" key="7">
    <source>
        <dbReference type="ARBA" id="ARBA00052795"/>
    </source>
</evidence>
<name>A0A841HN16_9GAMM</name>
<gene>
    <name evidence="15" type="ORF">HNQ60_003558</name>
</gene>
<keyword evidence="2 8" id="KW-0858">Xylan degradation</keyword>
<keyword evidence="11" id="KW-0732">Signal</keyword>
<dbReference type="Gene3D" id="3.30.379.10">
    <property type="entry name" value="Chitobiase/beta-hexosaminidase domain 2-like"/>
    <property type="match status" value="1"/>
</dbReference>
<dbReference type="RefSeq" id="WP_184334079.1">
    <property type="nucleotide sequence ID" value="NZ_JACHHZ010000004.1"/>
</dbReference>
<dbReference type="SUPFAM" id="SSF51445">
    <property type="entry name" value="(Trans)glycosidases"/>
    <property type="match status" value="1"/>
</dbReference>
<evidence type="ECO:0000256" key="5">
    <source>
        <dbReference type="ARBA" id="ARBA00023295"/>
    </source>
</evidence>
<comment type="catalytic activity">
    <reaction evidence="7 10">
        <text>Hydrolysis of (1-&gt;2)-alpha-D-(4-O-methyl)glucuronosyl links in the main chain of hardwood xylans.</text>
        <dbReference type="EC" id="3.2.1.131"/>
    </reaction>
</comment>
<evidence type="ECO:0000256" key="11">
    <source>
        <dbReference type="SAM" id="SignalP"/>
    </source>
</evidence>
<dbReference type="EMBL" id="JACHHZ010000004">
    <property type="protein sequence ID" value="MBB6094671.1"/>
    <property type="molecule type" value="Genomic_DNA"/>
</dbReference>
<evidence type="ECO:0000256" key="6">
    <source>
        <dbReference type="ARBA" id="ARBA00023326"/>
    </source>
</evidence>
<dbReference type="Proteomes" id="UP000588068">
    <property type="component" value="Unassembled WGS sequence"/>
</dbReference>
<evidence type="ECO:0000256" key="4">
    <source>
        <dbReference type="ARBA" id="ARBA00023277"/>
    </source>
</evidence>
<comment type="similarity">
    <text evidence="1 8 10">Belongs to the glycosyl hydrolase 67 family.</text>
</comment>
<evidence type="ECO:0000259" key="12">
    <source>
        <dbReference type="Pfam" id="PF03648"/>
    </source>
</evidence>
<evidence type="ECO:0000256" key="9">
    <source>
        <dbReference type="PIRSR" id="PIRSR029900-1"/>
    </source>
</evidence>
<comment type="subunit">
    <text evidence="10">Homodimer.</text>
</comment>
<feature type="domain" description="Alpha glucuronidase N-terminal" evidence="12">
    <location>
        <begin position="37"/>
        <end position="155"/>
    </location>
</feature>
<dbReference type="Pfam" id="PF03648">
    <property type="entry name" value="Glyco_hydro_67N"/>
    <property type="match status" value="1"/>
</dbReference>
<feature type="active site" description="Proton acceptor" evidence="9">
    <location>
        <position position="390"/>
    </location>
</feature>
<dbReference type="AlphaFoldDB" id="A0A841HN16"/>
<dbReference type="GO" id="GO:0033939">
    <property type="term" value="F:xylan alpha-1,2-glucuronosidase activity"/>
    <property type="evidence" value="ECO:0007669"/>
    <property type="project" value="UniProtKB-EC"/>
</dbReference>
<dbReference type="PANTHER" id="PTHR39207">
    <property type="entry name" value="ALPHA-GLUCURONIDASE A"/>
    <property type="match status" value="1"/>
</dbReference>
<feature type="chain" id="PRO_5032703015" description="Xylan alpha-1,2-glucuronidase" evidence="11">
    <location>
        <begin position="32"/>
        <end position="726"/>
    </location>
</feature>
<dbReference type="FunFam" id="3.20.20.80:FF:000096">
    <property type="entry name" value="Xylan alpha-1,2-glucuronidase"/>
    <property type="match status" value="1"/>
</dbReference>
<sequence>MGSGVRTTAGILKQLVLSAAAVAVFAGPARAEDGYDLWLRYKPIESAAQRQSRSFATQIAGQTETPTLRAAAAELSRGLAGMLGTAPTVSGSVTSDGAVLLGTPTSSSEIAALKLGLDRVGDEGYVLRSTTVNGRRATVVAARSDVGVLYGAFHLLRLFQTRASLDNLDVVESPRVQFRILNHWDNLDGTVERGYSGASLWDWHKLPDYLDPRYTDYARANASLGINATVLTNVNANATALTAPYLDKAAALAGVLRPYGIRVFLTARFSAPIEIGGLKTADPLDPAVAAWWKTKVAEIYRHIPDFGGFLVKANSEGQPGPQDYGRSHADGANMLADALAPHRGVVMWRAFVYSHEEPDDRAKQAYSEFVPLDGKFRDNVLLQVKNGAIDFQPREPFHPLFGAMPKTPLMMEFQITKEYLGFATHLVYLAPMYRETLDADTWRKGKGSTVEKVVDGSLHGYRRTGIAGVANIGADRNWSGSHFDQANWYAFGRLAWNPSLSSEAIAEEWTRMTFSNEPAVVEPVVQMMLRSREAAVDYMTPLGLHHLMGRGHHYGPGPWVEGGPRADWTSVYYHRADARGIGFDRTATGSNAIAQYAPEVAAEFGDLKRCPEKFLLWFHHVPWDYRVQSRRTLWDELVVTYTRGVQSVGDMRKTWSTLTPYVDSGRHAQVAAFLTIQEKEAQWWRDASIAYFKTFSKRPLPKGFAEPAHSLDYYKALEFPHAPGHH</sequence>
<keyword evidence="16" id="KW-1185">Reference proteome</keyword>
<dbReference type="PIRSF" id="PIRSF029900">
    <property type="entry name" value="Alpha-glucuronds"/>
    <property type="match status" value="1"/>
</dbReference>
<proteinExistence type="inferred from homology"/>
<evidence type="ECO:0000256" key="3">
    <source>
        <dbReference type="ARBA" id="ARBA00022801"/>
    </source>
</evidence>
<comment type="caution">
    <text evidence="15">The sequence shown here is derived from an EMBL/GenBank/DDBJ whole genome shotgun (WGS) entry which is preliminary data.</text>
</comment>
<evidence type="ECO:0000259" key="14">
    <source>
        <dbReference type="Pfam" id="PF07488"/>
    </source>
</evidence>